<accession>A0A3B1AX08</accession>
<organism evidence="2">
    <name type="scientific">hydrothermal vent metagenome</name>
    <dbReference type="NCBI Taxonomy" id="652676"/>
    <lineage>
        <taxon>unclassified sequences</taxon>
        <taxon>metagenomes</taxon>
        <taxon>ecological metagenomes</taxon>
    </lineage>
</organism>
<sequence>AFYNSLRGEAIVIFAQSGADELAELLGYDCELDAAIEQELLLEVGNLLVGAILSGISETLGTEVGFSAPSLMAERTPLHEVLAPDQLSWEHALLVEVNFSVEKHRFKSHLLMFMTEETIETLRGILDEFMDDF</sequence>
<name>A0A3B1AX08_9ZZZZ</name>
<dbReference type="InterPro" id="IPR028976">
    <property type="entry name" value="CheC-like_sf"/>
</dbReference>
<evidence type="ECO:0008006" key="3">
    <source>
        <dbReference type="Google" id="ProtNLM"/>
    </source>
</evidence>
<dbReference type="Gene3D" id="3.40.1550.10">
    <property type="entry name" value="CheC-like"/>
    <property type="match status" value="1"/>
</dbReference>
<proteinExistence type="predicted"/>
<dbReference type="CDD" id="cd17910">
    <property type="entry name" value="CheC_ClassII"/>
    <property type="match status" value="1"/>
</dbReference>
<evidence type="ECO:0000256" key="1">
    <source>
        <dbReference type="ARBA" id="ARBA00022500"/>
    </source>
</evidence>
<evidence type="ECO:0000313" key="2">
    <source>
        <dbReference type="EMBL" id="VAX03798.1"/>
    </source>
</evidence>
<dbReference type="EMBL" id="UOFU01000350">
    <property type="protein sequence ID" value="VAX03798.1"/>
    <property type="molecule type" value="Genomic_DNA"/>
</dbReference>
<reference evidence="2" key="1">
    <citation type="submission" date="2018-06" db="EMBL/GenBank/DDBJ databases">
        <authorList>
            <person name="Zhirakovskaya E."/>
        </authorList>
    </citation>
    <scope>NUCLEOTIDE SEQUENCE</scope>
</reference>
<protein>
    <recommendedName>
        <fullName evidence="3">Chemotaxis protein CheC -- inhibitor of MCP methylation</fullName>
    </recommendedName>
</protein>
<dbReference type="SUPFAM" id="SSF103039">
    <property type="entry name" value="CheC-like"/>
    <property type="match status" value="1"/>
</dbReference>
<keyword evidence="1" id="KW-0145">Chemotaxis</keyword>
<feature type="non-terminal residue" evidence="2">
    <location>
        <position position="1"/>
    </location>
</feature>
<dbReference type="AlphaFoldDB" id="A0A3B1AX08"/>
<dbReference type="GO" id="GO:0006935">
    <property type="term" value="P:chemotaxis"/>
    <property type="evidence" value="ECO:0007669"/>
    <property type="project" value="UniProtKB-KW"/>
</dbReference>
<gene>
    <name evidence="2" type="ORF">MNBD_GAMMA20-273</name>
</gene>